<keyword evidence="3" id="KW-0238">DNA-binding</keyword>
<sequence length="233" mass="27676">MKTSIYSRHRFHPDIIRRAVWMYFRFNLSFRDIEELLIERGVDVSYETIRRWVDKFGSTYAKRIRSRSVSPSPIWHLDEVYTKINGKMVYLWRAVDDEGTVLDVVVQRRRNTKAALRLLRKLLKNQGIKPNRIVTDRLGSYRAALKLLGLKHLQDVGGRKNNRAECSHVPIRRGERKSQKFRSVHQAQKLLSSHAQIYNLFNHRRHLISRSTLRKFRHQANLKWNLTTTSMCP</sequence>
<accession>A0A420WJT4</accession>
<dbReference type="InterPro" id="IPR047930">
    <property type="entry name" value="Transpos_IS6"/>
</dbReference>
<dbReference type="InterPro" id="IPR032874">
    <property type="entry name" value="DDE_dom"/>
</dbReference>
<proteinExistence type="predicted"/>
<dbReference type="Gene3D" id="3.30.420.10">
    <property type="entry name" value="Ribonuclease H-like superfamily/Ribonuclease H"/>
    <property type="match status" value="1"/>
</dbReference>
<dbReference type="GO" id="GO:0032196">
    <property type="term" value="P:transposition"/>
    <property type="evidence" value="ECO:0007669"/>
    <property type="project" value="UniProtKB-KW"/>
</dbReference>
<feature type="domain" description="DDE" evidence="5">
    <location>
        <begin position="75"/>
        <end position="203"/>
    </location>
</feature>
<dbReference type="AlphaFoldDB" id="A0A420WJT4"/>
<dbReference type="PANTHER" id="PTHR35528">
    <property type="entry name" value="BLL1675 PROTEIN"/>
    <property type="match status" value="1"/>
</dbReference>
<gene>
    <name evidence="6" type="ORF">DES40_0505</name>
</gene>
<keyword evidence="7" id="KW-1185">Reference proteome</keyword>
<reference evidence="6 7" key="1">
    <citation type="submission" date="2018-10" db="EMBL/GenBank/DDBJ databases">
        <title>Genomic Encyclopedia of Type Strains, Phase IV (KMG-IV): sequencing the most valuable type-strain genomes for metagenomic binning, comparative biology and taxonomic classification.</title>
        <authorList>
            <person name="Goeker M."/>
        </authorList>
    </citation>
    <scope>NUCLEOTIDE SEQUENCE [LARGE SCALE GENOMIC DNA]</scope>
    <source>
        <strain evidence="6 7">DSM 22008</strain>
    </source>
</reference>
<evidence type="ECO:0000256" key="1">
    <source>
        <dbReference type="ARBA" id="ARBA00002286"/>
    </source>
</evidence>
<dbReference type="InterPro" id="IPR052183">
    <property type="entry name" value="IS_Transposase"/>
</dbReference>
<evidence type="ECO:0000256" key="2">
    <source>
        <dbReference type="ARBA" id="ARBA00022578"/>
    </source>
</evidence>
<dbReference type="PANTHER" id="PTHR35528:SF3">
    <property type="entry name" value="BLL1675 PROTEIN"/>
    <property type="match status" value="1"/>
</dbReference>
<dbReference type="Pfam" id="PF13610">
    <property type="entry name" value="DDE_Tnp_IS240"/>
    <property type="match status" value="1"/>
</dbReference>
<evidence type="ECO:0000313" key="7">
    <source>
        <dbReference type="Proteomes" id="UP000282211"/>
    </source>
</evidence>
<dbReference type="InterPro" id="IPR036397">
    <property type="entry name" value="RNaseH_sf"/>
</dbReference>
<evidence type="ECO:0000256" key="3">
    <source>
        <dbReference type="ARBA" id="ARBA00023125"/>
    </source>
</evidence>
<dbReference type="EMBL" id="RBII01000001">
    <property type="protein sequence ID" value="RKQ71192.1"/>
    <property type="molecule type" value="Genomic_DNA"/>
</dbReference>
<keyword evidence="4" id="KW-0233">DNA recombination</keyword>
<name>A0A420WJT4_9PROT</name>
<dbReference type="GO" id="GO:0003677">
    <property type="term" value="F:DNA binding"/>
    <property type="evidence" value="ECO:0007669"/>
    <property type="project" value="UniProtKB-KW"/>
</dbReference>
<protein>
    <submittedName>
        <fullName evidence="6">Transposase-like protein</fullName>
    </submittedName>
</protein>
<evidence type="ECO:0000313" key="6">
    <source>
        <dbReference type="EMBL" id="RKQ71192.1"/>
    </source>
</evidence>
<dbReference type="SUPFAM" id="SSF53098">
    <property type="entry name" value="Ribonuclease H-like"/>
    <property type="match status" value="1"/>
</dbReference>
<dbReference type="InterPro" id="IPR012337">
    <property type="entry name" value="RNaseH-like_sf"/>
</dbReference>
<dbReference type="GO" id="GO:0006310">
    <property type="term" value="P:DNA recombination"/>
    <property type="evidence" value="ECO:0007669"/>
    <property type="project" value="UniProtKB-KW"/>
</dbReference>
<dbReference type="NCBIfam" id="NF033587">
    <property type="entry name" value="transpos_IS6"/>
    <property type="match status" value="1"/>
</dbReference>
<evidence type="ECO:0000256" key="4">
    <source>
        <dbReference type="ARBA" id="ARBA00023172"/>
    </source>
</evidence>
<dbReference type="RefSeq" id="WP_121098993.1">
    <property type="nucleotide sequence ID" value="NZ_RBII01000001.1"/>
</dbReference>
<comment type="function">
    <text evidence="1">Involved in the transposition of the insertion sequence.</text>
</comment>
<dbReference type="InParanoid" id="A0A420WJT4"/>
<comment type="caution">
    <text evidence="6">The sequence shown here is derived from an EMBL/GenBank/DDBJ whole genome shotgun (WGS) entry which is preliminary data.</text>
</comment>
<keyword evidence="2" id="KW-0815">Transposition</keyword>
<evidence type="ECO:0000259" key="5">
    <source>
        <dbReference type="Pfam" id="PF13610"/>
    </source>
</evidence>
<dbReference type="Proteomes" id="UP000282211">
    <property type="component" value="Unassembled WGS sequence"/>
</dbReference>
<dbReference type="OrthoDB" id="4315389at2"/>
<organism evidence="6 7">
    <name type="scientific">Litorimonas taeanensis</name>
    <dbReference type="NCBI Taxonomy" id="568099"/>
    <lineage>
        <taxon>Bacteria</taxon>
        <taxon>Pseudomonadati</taxon>
        <taxon>Pseudomonadota</taxon>
        <taxon>Alphaproteobacteria</taxon>
        <taxon>Maricaulales</taxon>
        <taxon>Robiginitomaculaceae</taxon>
    </lineage>
</organism>